<dbReference type="EMBL" id="KT592358">
    <property type="protein sequence ID" value="AMK47829.1"/>
    <property type="molecule type" value="Genomic_DNA"/>
</dbReference>
<geneLocation type="mitochondrion" evidence="10"/>
<organism evidence="10">
    <name type="scientific">Polyacanthorhynchus caballeroi</name>
    <dbReference type="NCBI Taxonomy" id="178082"/>
    <lineage>
        <taxon>Eukaryota</taxon>
        <taxon>Metazoa</taxon>
        <taxon>Spiralia</taxon>
        <taxon>Lophotrochozoa</taxon>
        <taxon>Acanthocephala</taxon>
        <taxon>Polyacanthocephala</taxon>
        <taxon>Polyacanthorhynchidae</taxon>
        <taxon>Polyacanthorhynchus</taxon>
    </lineage>
</organism>
<keyword evidence="9 10" id="KW-0496">Mitochondrion</keyword>
<keyword evidence="6 9" id="KW-1133">Transmembrane helix</keyword>
<dbReference type="CTD" id="4537"/>
<comment type="catalytic activity">
    <reaction evidence="8 9">
        <text>a ubiquinone + NADH + 5 H(+)(in) = a ubiquinol + NAD(+) + 4 H(+)(out)</text>
        <dbReference type="Rhea" id="RHEA:29091"/>
        <dbReference type="Rhea" id="RHEA-COMP:9565"/>
        <dbReference type="Rhea" id="RHEA-COMP:9566"/>
        <dbReference type="ChEBI" id="CHEBI:15378"/>
        <dbReference type="ChEBI" id="CHEBI:16389"/>
        <dbReference type="ChEBI" id="CHEBI:17976"/>
        <dbReference type="ChEBI" id="CHEBI:57540"/>
        <dbReference type="ChEBI" id="CHEBI:57945"/>
        <dbReference type="EC" id="7.1.1.2"/>
    </reaction>
</comment>
<reference evidence="10" key="1">
    <citation type="journal article" date="2016" name="Zool. Scr.">
        <title>Mitogenomic phylogeny of Acanthocephala reveals novel Class relationships.</title>
        <authorList>
            <person name="Gazi M."/>
            <person name="Kim J."/>
            <person name="Garcia-Varela M."/>
            <person name="Park C."/>
            <person name="Littlewood D.J."/>
            <person name="Park J.-K."/>
        </authorList>
    </citation>
    <scope>NUCLEOTIDE SEQUENCE</scope>
</reference>
<evidence type="ECO:0000256" key="2">
    <source>
        <dbReference type="ARBA" id="ARBA00008472"/>
    </source>
</evidence>
<keyword evidence="9" id="KW-1278">Translocase</keyword>
<dbReference type="GeneID" id="27111558"/>
<dbReference type="GO" id="GO:0031966">
    <property type="term" value="C:mitochondrial membrane"/>
    <property type="evidence" value="ECO:0007669"/>
    <property type="project" value="UniProtKB-SubCell"/>
</dbReference>
<gene>
    <name evidence="10" type="primary">ND3</name>
</gene>
<dbReference type="InterPro" id="IPR000440">
    <property type="entry name" value="NADH_UbQ/plastoQ_OxRdtase_su3"/>
</dbReference>
<dbReference type="GO" id="GO:0008137">
    <property type="term" value="F:NADH dehydrogenase (ubiquinone) activity"/>
    <property type="evidence" value="ECO:0007669"/>
    <property type="project" value="UniProtKB-UniRule"/>
</dbReference>
<keyword evidence="9" id="KW-0679">Respiratory chain</keyword>
<evidence type="ECO:0000313" key="10">
    <source>
        <dbReference type="EMBL" id="AMK47829.1"/>
    </source>
</evidence>
<keyword evidence="4 9" id="KW-0813">Transport</keyword>
<dbReference type="EC" id="7.1.1.2" evidence="9"/>
<dbReference type="Pfam" id="PF00507">
    <property type="entry name" value="Oxidored_q4"/>
    <property type="match status" value="1"/>
</dbReference>
<keyword evidence="9" id="KW-0520">NAD</keyword>
<evidence type="ECO:0000256" key="6">
    <source>
        <dbReference type="ARBA" id="ARBA00022989"/>
    </source>
</evidence>
<evidence type="ECO:0000256" key="8">
    <source>
        <dbReference type="ARBA" id="ARBA00049551"/>
    </source>
</evidence>
<evidence type="ECO:0000256" key="7">
    <source>
        <dbReference type="ARBA" id="ARBA00023136"/>
    </source>
</evidence>
<protein>
    <recommendedName>
        <fullName evidence="3 9">NADH-ubiquinone oxidoreductase chain 3</fullName>
        <ecNumber evidence="9">7.1.1.2</ecNumber>
    </recommendedName>
</protein>
<dbReference type="Gene3D" id="1.20.58.1610">
    <property type="entry name" value="NADH:ubiquinone/plastoquinone oxidoreductase, chain 3"/>
    <property type="match status" value="1"/>
</dbReference>
<evidence type="ECO:0000256" key="9">
    <source>
        <dbReference type="RuleBase" id="RU003640"/>
    </source>
</evidence>
<keyword evidence="9" id="KW-0249">Electron transport</keyword>
<dbReference type="RefSeq" id="YP_009241133.1">
    <property type="nucleotide sequence ID" value="NC_029766.1"/>
</dbReference>
<comment type="similarity">
    <text evidence="2 9">Belongs to the complex I subunit 3 family.</text>
</comment>
<comment type="subcellular location">
    <subcellularLocation>
        <location evidence="1">Membrane</location>
    </subcellularLocation>
    <subcellularLocation>
        <location evidence="9">Mitochondrion membrane</location>
        <topology evidence="9">Multi-pass membrane protein</topology>
    </subcellularLocation>
</comment>
<evidence type="ECO:0000256" key="1">
    <source>
        <dbReference type="ARBA" id="ARBA00004370"/>
    </source>
</evidence>
<dbReference type="AlphaFoldDB" id="A0A140DJ75"/>
<name>A0A140DJ75_9BILA</name>
<sequence length="109" mass="11916">MVYVVLILSAVFVGGGVVLMVRGGGLSGLSGIYECGLEQLVVKGSYFSLRFFLLSLLFLLMDLEVGLLVMAPFVVGWSCGGVIKFMVVLWLFLLALLYEWWAGGVDWSL</sequence>
<keyword evidence="7 9" id="KW-0472">Membrane</keyword>
<evidence type="ECO:0000256" key="3">
    <source>
        <dbReference type="ARBA" id="ARBA00021007"/>
    </source>
</evidence>
<keyword evidence="9" id="KW-0830">Ubiquinone</keyword>
<comment type="function">
    <text evidence="9">Core subunit of the mitochondrial membrane respiratory chain NADH dehydrogenase (Complex I) which catalyzes electron transfer from NADH through the respiratory chain, using ubiquinone as an electron acceptor. Essential for the catalytic activity of complex I.</text>
</comment>
<evidence type="ECO:0000256" key="4">
    <source>
        <dbReference type="ARBA" id="ARBA00022448"/>
    </source>
</evidence>
<evidence type="ECO:0000256" key="5">
    <source>
        <dbReference type="ARBA" id="ARBA00022692"/>
    </source>
</evidence>
<feature type="transmembrane region" description="Helical" evidence="9">
    <location>
        <begin position="82"/>
        <end position="101"/>
    </location>
</feature>
<keyword evidence="5 9" id="KW-0812">Transmembrane</keyword>
<feature type="transmembrane region" description="Helical" evidence="9">
    <location>
        <begin position="47"/>
        <end position="70"/>
    </location>
</feature>
<accession>A0A140DJ75</accession>
<dbReference type="InterPro" id="IPR038430">
    <property type="entry name" value="NDAH_ubi_oxred_su3_sf"/>
</dbReference>
<proteinExistence type="inferred from homology"/>